<accession>A0A2I0K8S2</accession>
<keyword evidence="1" id="KW-0812">Transmembrane</keyword>
<proteinExistence type="predicted"/>
<comment type="caution">
    <text evidence="2">The sequence shown here is derived from an EMBL/GenBank/DDBJ whole genome shotgun (WGS) entry which is preliminary data.</text>
</comment>
<evidence type="ECO:0000313" key="2">
    <source>
        <dbReference type="EMBL" id="PKI64947.1"/>
    </source>
</evidence>
<dbReference type="AlphaFoldDB" id="A0A2I0K8S2"/>
<keyword evidence="1" id="KW-1133">Transmembrane helix</keyword>
<protein>
    <submittedName>
        <fullName evidence="2">Uncharacterized protein</fullName>
    </submittedName>
</protein>
<feature type="transmembrane region" description="Helical" evidence="1">
    <location>
        <begin position="29"/>
        <end position="48"/>
    </location>
</feature>
<feature type="transmembrane region" description="Helical" evidence="1">
    <location>
        <begin position="60"/>
        <end position="79"/>
    </location>
</feature>
<dbReference type="EMBL" id="PGOL01000786">
    <property type="protein sequence ID" value="PKI64947.1"/>
    <property type="molecule type" value="Genomic_DNA"/>
</dbReference>
<evidence type="ECO:0000256" key="1">
    <source>
        <dbReference type="SAM" id="Phobius"/>
    </source>
</evidence>
<evidence type="ECO:0000313" key="3">
    <source>
        <dbReference type="Proteomes" id="UP000233551"/>
    </source>
</evidence>
<keyword evidence="1" id="KW-0472">Membrane</keyword>
<keyword evidence="3" id="KW-1185">Reference proteome</keyword>
<sequence>MDTKSWTRSPKSGKDGHEVLDAKSEKRKAVLWVGLILGTKAHLVSVGSEDCTWLSHRDGHHFSLVMWMVVYTKCAWLMLPPNVLICRRLALSPGWLCFVGGRPCCWIDCLLLLLAVGLAAEAIACWECPGLATGTFACEAVARCFAWGGCSFAGWGGCSFARNRRFAMRDSSSGSAYVPSWTGDQSLP</sequence>
<name>A0A2I0K8S2_PUNGR</name>
<dbReference type="Proteomes" id="UP000233551">
    <property type="component" value="Unassembled WGS sequence"/>
</dbReference>
<organism evidence="2 3">
    <name type="scientific">Punica granatum</name>
    <name type="common">Pomegranate</name>
    <dbReference type="NCBI Taxonomy" id="22663"/>
    <lineage>
        <taxon>Eukaryota</taxon>
        <taxon>Viridiplantae</taxon>
        <taxon>Streptophyta</taxon>
        <taxon>Embryophyta</taxon>
        <taxon>Tracheophyta</taxon>
        <taxon>Spermatophyta</taxon>
        <taxon>Magnoliopsida</taxon>
        <taxon>eudicotyledons</taxon>
        <taxon>Gunneridae</taxon>
        <taxon>Pentapetalae</taxon>
        <taxon>rosids</taxon>
        <taxon>malvids</taxon>
        <taxon>Myrtales</taxon>
        <taxon>Lythraceae</taxon>
        <taxon>Punica</taxon>
    </lineage>
</organism>
<reference evidence="2 3" key="1">
    <citation type="submission" date="2017-11" db="EMBL/GenBank/DDBJ databases">
        <title>De-novo sequencing of pomegranate (Punica granatum L.) genome.</title>
        <authorList>
            <person name="Akparov Z."/>
            <person name="Amiraslanov A."/>
            <person name="Hajiyeva S."/>
            <person name="Abbasov M."/>
            <person name="Kaur K."/>
            <person name="Hamwieh A."/>
            <person name="Solovyev V."/>
            <person name="Salamov A."/>
            <person name="Braich B."/>
            <person name="Kosarev P."/>
            <person name="Mahmoud A."/>
            <person name="Hajiyev E."/>
            <person name="Babayeva S."/>
            <person name="Izzatullayeva V."/>
            <person name="Mammadov A."/>
            <person name="Mammadov A."/>
            <person name="Sharifova S."/>
            <person name="Ojaghi J."/>
            <person name="Eynullazada K."/>
            <person name="Bayramov B."/>
            <person name="Abdulazimova A."/>
            <person name="Shahmuradov I."/>
        </authorList>
    </citation>
    <scope>NUCLEOTIDE SEQUENCE [LARGE SCALE GENOMIC DNA]</scope>
    <source>
        <strain evidence="3">cv. AG2017</strain>
        <tissue evidence="2">Leaf</tissue>
    </source>
</reference>
<gene>
    <name evidence="2" type="ORF">CRG98_014661</name>
</gene>